<protein>
    <submittedName>
        <fullName evidence="1">DUF2894 domain-containing protein</fullName>
    </submittedName>
</protein>
<evidence type="ECO:0000313" key="1">
    <source>
        <dbReference type="EMBL" id="MCB5364058.1"/>
    </source>
</evidence>
<proteinExistence type="predicted"/>
<gene>
    <name evidence="1" type="ORF">H0484_09900</name>
</gene>
<dbReference type="Proteomes" id="UP000776983">
    <property type="component" value="Unassembled WGS sequence"/>
</dbReference>
<name>A0ABS8CDE6_9BURK</name>
<accession>A0ABS8CDE6</accession>
<organism evidence="1 2">
    <name type="scientific">Mesopusillimonas faecipullorum</name>
    <dbReference type="NCBI Taxonomy" id="2755040"/>
    <lineage>
        <taxon>Bacteria</taxon>
        <taxon>Pseudomonadati</taxon>
        <taxon>Pseudomonadota</taxon>
        <taxon>Betaproteobacteria</taxon>
        <taxon>Burkholderiales</taxon>
        <taxon>Alcaligenaceae</taxon>
        <taxon>Mesopusillimonas</taxon>
    </lineage>
</organism>
<dbReference type="EMBL" id="JACDXW010000004">
    <property type="protein sequence ID" value="MCB5364058.1"/>
    <property type="molecule type" value="Genomic_DNA"/>
</dbReference>
<comment type="caution">
    <text evidence="1">The sequence shown here is derived from an EMBL/GenBank/DDBJ whole genome shotgun (WGS) entry which is preliminary data.</text>
</comment>
<evidence type="ECO:0000313" key="2">
    <source>
        <dbReference type="Proteomes" id="UP000776983"/>
    </source>
</evidence>
<dbReference type="RefSeq" id="WP_226954415.1">
    <property type="nucleotide sequence ID" value="NZ_JACDXW010000004.1"/>
</dbReference>
<reference evidence="1 2" key="1">
    <citation type="submission" date="2020-07" db="EMBL/GenBank/DDBJ databases">
        <title>Pusillimonas sp. nov., isolated from poultry manure in Taiwan.</title>
        <authorList>
            <person name="Lin S.-Y."/>
            <person name="Tang Y.-S."/>
            <person name="Young C.-C."/>
        </authorList>
    </citation>
    <scope>NUCLEOTIDE SEQUENCE [LARGE SCALE GENOMIC DNA]</scope>
    <source>
        <strain evidence="1 2">CC-YST705</strain>
    </source>
</reference>
<dbReference type="InterPro" id="IPR021549">
    <property type="entry name" value="DUF2894"/>
</dbReference>
<dbReference type="Pfam" id="PF11445">
    <property type="entry name" value="DUF2894"/>
    <property type="match status" value="1"/>
</dbReference>
<keyword evidence="2" id="KW-1185">Reference proteome</keyword>
<sequence length="136" mass="15189">MSQERGQGKRPLAELLAYIASNKPTGHESDPVQPLKAPEVSGAAGEPIQMAYFRELWADINASRQLHESRAQVPGNAGPLNTSQLIYRSLTLMHDQAPGYLQHFLMHVEALTWMAQLTNSEEARQAPRTTNSRKKR</sequence>